<feature type="transmembrane region" description="Helical" evidence="3">
    <location>
        <begin position="40"/>
        <end position="60"/>
    </location>
</feature>
<dbReference type="PANTHER" id="PTHR10796">
    <property type="entry name" value="PATCHED-RELATED"/>
    <property type="match status" value="1"/>
</dbReference>
<evidence type="ECO:0000256" key="1">
    <source>
        <dbReference type="ARBA" id="ARBA00005585"/>
    </source>
</evidence>
<sequence length="858" mass="94926">MSENQEGKSLAQKWEDVVKTARRPIMTSLRVVSGASARNPIRTIVAVIVLSLGVFVLGLFTNFEVEVDGEALWTPQSSKPIQHSKWIDNVSGFPREPRPFVMFFHQNGGNVLGQDQVNRVFQALDAVRSLPKYNEVCADTIGSKKCEVHGIVDFFNESATVFQEQVSSDADAVAALSASVYSDGRPVSENDIMGKPVRDASGQLVSAESFTIQIDLPDTTEAEDFEEVALDVILELSGEWEGDSSTALRLEVQAERSFDDEFGRAIVSDIPLVPAIFIIMSIFCCVAFAQRNWVYSQSLVGFGAVVSVMLSLLCGFGFMFVCGVPFTSMTQILPFVIFGIGLDDAFIISGAFSRSDKSKTPVDRILDTMDDIGMSIVLTTLTSTLAFGLGCLSSVPAVFWLCLYACFTIFIVLMFQLTFFVGCIVVDEKRIADRRRDCLVCFKARDDQCESDGEHNDLEDFATELMGRYAEFLMKKVVKGIVIAGFTALAVASAFSASKLKQEFKFTEVVPNDSYVADFFNAYNEHSVRSSVSPAVYFRGVDQSDPVIQDQMESYIEELVSIDAIETGPDFFWLRDFKLFAAEDNVTGLTFSQQMELFLQDPVYRELYADHIVLDETGNIRESRCSINMDNVDIENVKEQIDALENQRDVTSSQPINEGRDDWFFFTYDGVYDIWEFYSVSVNELILTTITGVVAVTGIALLLIPHWSAAVFILPLVCVLYVELLGWLQWFGKAVNPVSYVTLVMSIGLTVDYIVHVLVRYYESSGSRSQKVTETLRTMGASILIGAASTFLGILPLAFSTSEIFGTVFVAFLGLVLLGATHGLILLPVVLSMFGPENVKATAISPEKDEELSRTTSH</sequence>
<dbReference type="InterPro" id="IPR051697">
    <property type="entry name" value="Patched_domain-protein"/>
</dbReference>
<evidence type="ECO:0000259" key="4">
    <source>
        <dbReference type="PROSITE" id="PS50156"/>
    </source>
</evidence>
<dbReference type="InterPro" id="IPR000731">
    <property type="entry name" value="SSD"/>
</dbReference>
<feature type="transmembrane region" description="Helical" evidence="3">
    <location>
        <begin position="738"/>
        <end position="759"/>
    </location>
</feature>
<evidence type="ECO:0000256" key="2">
    <source>
        <dbReference type="SAM" id="Coils"/>
    </source>
</evidence>
<proteinExistence type="inferred from homology"/>
<dbReference type="PANTHER" id="PTHR10796:SF92">
    <property type="entry name" value="PATCHED-RELATED, ISOFORM A"/>
    <property type="match status" value="1"/>
</dbReference>
<dbReference type="Gene3D" id="1.20.1640.10">
    <property type="entry name" value="Multidrug efflux transporter AcrB transmembrane domain"/>
    <property type="match status" value="2"/>
</dbReference>
<evidence type="ECO:0000313" key="5">
    <source>
        <dbReference type="EMBL" id="GAX20714.1"/>
    </source>
</evidence>
<feature type="transmembrane region" description="Helical" evidence="3">
    <location>
        <begin position="398"/>
        <end position="426"/>
    </location>
</feature>
<dbReference type="GO" id="GO:0016020">
    <property type="term" value="C:membrane"/>
    <property type="evidence" value="ECO:0007669"/>
    <property type="project" value="TreeGrafter"/>
</dbReference>
<comment type="caution">
    <text evidence="5">The sequence shown here is derived from an EMBL/GenBank/DDBJ whole genome shotgun (WGS) entry which is preliminary data.</text>
</comment>
<name>A0A1Z5K388_FISSO</name>
<feature type="transmembrane region" description="Helical" evidence="3">
    <location>
        <begin position="711"/>
        <end position="732"/>
    </location>
</feature>
<comment type="similarity">
    <text evidence="1">Belongs to the patched family.</text>
</comment>
<dbReference type="PROSITE" id="PS50156">
    <property type="entry name" value="SSD"/>
    <property type="match status" value="1"/>
</dbReference>
<gene>
    <name evidence="5" type="ORF">FisN_7Hh023</name>
</gene>
<evidence type="ECO:0000313" key="6">
    <source>
        <dbReference type="Proteomes" id="UP000198406"/>
    </source>
</evidence>
<feature type="transmembrane region" description="Helical" evidence="3">
    <location>
        <begin position="270"/>
        <end position="289"/>
    </location>
</feature>
<dbReference type="AlphaFoldDB" id="A0A1Z5K388"/>
<keyword evidence="6" id="KW-1185">Reference proteome</keyword>
<evidence type="ECO:0000256" key="3">
    <source>
        <dbReference type="SAM" id="Phobius"/>
    </source>
</evidence>
<feature type="transmembrane region" description="Helical" evidence="3">
    <location>
        <begin position="805"/>
        <end position="831"/>
    </location>
</feature>
<dbReference type="InParanoid" id="A0A1Z5K388"/>
<feature type="transmembrane region" description="Helical" evidence="3">
    <location>
        <begin position="685"/>
        <end position="704"/>
    </location>
</feature>
<keyword evidence="3" id="KW-0472">Membrane</keyword>
<feature type="transmembrane region" description="Helical" evidence="3">
    <location>
        <begin position="780"/>
        <end position="799"/>
    </location>
</feature>
<feature type="transmembrane region" description="Helical" evidence="3">
    <location>
        <begin position="372"/>
        <end position="392"/>
    </location>
</feature>
<protein>
    <submittedName>
        <fullName evidence="5">Niemann-Pick C1 protein</fullName>
    </submittedName>
</protein>
<organism evidence="5 6">
    <name type="scientific">Fistulifera solaris</name>
    <name type="common">Oleaginous diatom</name>
    <dbReference type="NCBI Taxonomy" id="1519565"/>
    <lineage>
        <taxon>Eukaryota</taxon>
        <taxon>Sar</taxon>
        <taxon>Stramenopiles</taxon>
        <taxon>Ochrophyta</taxon>
        <taxon>Bacillariophyta</taxon>
        <taxon>Bacillariophyceae</taxon>
        <taxon>Bacillariophycidae</taxon>
        <taxon>Naviculales</taxon>
        <taxon>Naviculaceae</taxon>
        <taxon>Fistulifera</taxon>
    </lineage>
</organism>
<dbReference type="Proteomes" id="UP000198406">
    <property type="component" value="Unassembled WGS sequence"/>
</dbReference>
<dbReference type="OrthoDB" id="190529at2759"/>
<feature type="domain" description="SSD" evidence="4">
    <location>
        <begin position="269"/>
        <end position="426"/>
    </location>
</feature>
<reference evidence="5 6" key="1">
    <citation type="journal article" date="2015" name="Plant Cell">
        <title>Oil accumulation by the oleaginous diatom Fistulifera solaris as revealed by the genome and transcriptome.</title>
        <authorList>
            <person name="Tanaka T."/>
            <person name="Maeda Y."/>
            <person name="Veluchamy A."/>
            <person name="Tanaka M."/>
            <person name="Abida H."/>
            <person name="Marechal E."/>
            <person name="Bowler C."/>
            <person name="Muto M."/>
            <person name="Sunaga Y."/>
            <person name="Tanaka M."/>
            <person name="Yoshino T."/>
            <person name="Taniguchi T."/>
            <person name="Fukuda Y."/>
            <person name="Nemoto M."/>
            <person name="Matsumoto M."/>
            <person name="Wong P.S."/>
            <person name="Aburatani S."/>
            <person name="Fujibuchi W."/>
        </authorList>
    </citation>
    <scope>NUCLEOTIDE SEQUENCE [LARGE SCALE GENOMIC DNA]</scope>
    <source>
        <strain evidence="5 6">JPCC DA0580</strain>
    </source>
</reference>
<feature type="transmembrane region" description="Helical" evidence="3">
    <location>
        <begin position="301"/>
        <end position="326"/>
    </location>
</feature>
<accession>A0A1Z5K388</accession>
<feature type="transmembrane region" description="Helical" evidence="3">
    <location>
        <begin position="477"/>
        <end position="497"/>
    </location>
</feature>
<keyword evidence="3" id="KW-1133">Transmembrane helix</keyword>
<dbReference type="Pfam" id="PF12349">
    <property type="entry name" value="Sterol-sensing"/>
    <property type="match status" value="1"/>
</dbReference>
<feature type="transmembrane region" description="Helical" evidence="3">
    <location>
        <begin position="332"/>
        <end position="352"/>
    </location>
</feature>
<dbReference type="EMBL" id="BDSP01000152">
    <property type="protein sequence ID" value="GAX20714.1"/>
    <property type="molecule type" value="Genomic_DNA"/>
</dbReference>
<keyword evidence="3" id="KW-0812">Transmembrane</keyword>
<dbReference type="SUPFAM" id="SSF82866">
    <property type="entry name" value="Multidrug efflux transporter AcrB transmembrane domain"/>
    <property type="match status" value="2"/>
</dbReference>
<dbReference type="InterPro" id="IPR053958">
    <property type="entry name" value="HMGCR/SNAP/NPC1-like_SSD"/>
</dbReference>
<feature type="coiled-coil region" evidence="2">
    <location>
        <begin position="627"/>
        <end position="654"/>
    </location>
</feature>
<keyword evidence="2" id="KW-0175">Coiled coil</keyword>